<dbReference type="SMART" id="SM00382">
    <property type="entry name" value="AAA"/>
    <property type="match status" value="1"/>
</dbReference>
<evidence type="ECO:0000259" key="7">
    <source>
        <dbReference type="PROSITE" id="PS50045"/>
    </source>
</evidence>
<gene>
    <name evidence="10" type="ORF">MSL71_27900</name>
</gene>
<dbReference type="PROSITE" id="PS50110">
    <property type="entry name" value="RESPONSE_REGULATORY"/>
    <property type="match status" value="1"/>
</dbReference>
<keyword evidence="5" id="KW-0597">Phosphoprotein</keyword>
<dbReference type="InterPro" id="IPR025943">
    <property type="entry name" value="Sigma_54_int_dom_ATP-bd_2"/>
</dbReference>
<feature type="domain" description="Response regulatory" evidence="8">
    <location>
        <begin position="10"/>
        <end position="125"/>
    </location>
</feature>
<dbReference type="PROSITE" id="PS00675">
    <property type="entry name" value="SIGMA54_INTERACT_1"/>
    <property type="match status" value="1"/>
</dbReference>
<dbReference type="InterPro" id="IPR027417">
    <property type="entry name" value="P-loop_NTPase"/>
</dbReference>
<dbReference type="Pfam" id="PF00158">
    <property type="entry name" value="Sigma54_activat"/>
    <property type="match status" value="1"/>
</dbReference>
<dbReference type="GO" id="GO:0000160">
    <property type="term" value="P:phosphorelay signal transduction system"/>
    <property type="evidence" value="ECO:0007669"/>
    <property type="project" value="InterPro"/>
</dbReference>
<dbReference type="InterPro" id="IPR058031">
    <property type="entry name" value="AAA_lid_NorR"/>
</dbReference>
<accession>A0A4U8YUU6</accession>
<evidence type="ECO:0000256" key="6">
    <source>
        <dbReference type="SAM" id="MobiDB-lite"/>
    </source>
</evidence>
<feature type="region of interest" description="Disordered" evidence="6">
    <location>
        <begin position="405"/>
        <end position="427"/>
    </location>
</feature>
<name>A0A4U8YUU6_9BACT</name>
<keyword evidence="4" id="KW-0804">Transcription</keyword>
<dbReference type="PRINTS" id="PR01590">
    <property type="entry name" value="HTHFIS"/>
</dbReference>
<dbReference type="SUPFAM" id="SSF46689">
    <property type="entry name" value="Homeodomain-like"/>
    <property type="match status" value="1"/>
</dbReference>
<dbReference type="PROSITE" id="PS50045">
    <property type="entry name" value="SIGMA54_INTERACT_4"/>
    <property type="match status" value="1"/>
</dbReference>
<evidence type="ECO:0000313" key="10">
    <source>
        <dbReference type="EMBL" id="VFQ45133.1"/>
    </source>
</evidence>
<dbReference type="InterPro" id="IPR003593">
    <property type="entry name" value="AAA+_ATPase"/>
</dbReference>
<keyword evidence="2" id="KW-0067">ATP-binding</keyword>
<organism evidence="10 11">
    <name type="scientific">Desulfoluna butyratoxydans</name>
    <dbReference type="NCBI Taxonomy" id="231438"/>
    <lineage>
        <taxon>Bacteria</taxon>
        <taxon>Pseudomonadati</taxon>
        <taxon>Thermodesulfobacteriota</taxon>
        <taxon>Desulfobacteria</taxon>
        <taxon>Desulfobacterales</taxon>
        <taxon>Desulfolunaceae</taxon>
        <taxon>Desulfoluna</taxon>
    </lineage>
</organism>
<evidence type="ECO:0000256" key="3">
    <source>
        <dbReference type="ARBA" id="ARBA00023015"/>
    </source>
</evidence>
<dbReference type="PROSITE" id="PS00676">
    <property type="entry name" value="SIGMA54_INTERACT_2"/>
    <property type="match status" value="1"/>
</dbReference>
<dbReference type="EMBL" id="CAADHO010000004">
    <property type="protein sequence ID" value="VFQ45133.1"/>
    <property type="molecule type" value="Genomic_DNA"/>
</dbReference>
<keyword evidence="3" id="KW-0805">Transcription regulation</keyword>
<dbReference type="RefSeq" id="WP_180141320.1">
    <property type="nucleotide sequence ID" value="NZ_CAADHO010000004.1"/>
</dbReference>
<dbReference type="PANTHER" id="PTHR32071:SF13">
    <property type="entry name" value="RESPONSE REGULATOR HSFA"/>
    <property type="match status" value="1"/>
</dbReference>
<protein>
    <submittedName>
        <fullName evidence="10">Signal transduction response regulator receiver domain</fullName>
    </submittedName>
</protein>
<evidence type="ECO:0000259" key="9">
    <source>
        <dbReference type="PROSITE" id="PS50931"/>
    </source>
</evidence>
<dbReference type="SMART" id="SM00448">
    <property type="entry name" value="REC"/>
    <property type="match status" value="1"/>
</dbReference>
<keyword evidence="11" id="KW-1185">Reference proteome</keyword>
<sequence>MTGVLTHDFPILLIDDEPSWLRSLGLLLERAGFTNLRKLSDGRKVRDILADEEIGIVLLDLMMPDIPGEELISVIREESPDTVIVVVSGMNQVSLAVQCMKMGANDYIVKTGAEERIVATVRNAVNLWELKRENRAIRSTISKAPSNPEAFSHIATANRYMISIFSYIESLASSRQPVLITGESGTGKELVARAIHRVCNPPGPMVAVNVAGLDDTIFSDTLFGHVRGAFTGADARRAGMVEKASGGTLFLDEIGDLSAPSQVKLLRLLQDGDYYPVGSDHSEKINARVVCSTHQDLTIKGKESKERRFRKDLFYRLQTHHIHMPPLRERKDDIPVLLDTFLAMAAEETGKKIPVYPPELPVLLATYHFPGNIRELKSMVFDAVARHGGGTLSMASFKEAMEGHAPHHPAAQAVSRQTDGNPFSGLDPLPTLADASSLLVMEAMDRAEGNQSIAARILGISQPALSKRMKQLREKQDE</sequence>
<dbReference type="Gene3D" id="1.10.8.60">
    <property type="match status" value="1"/>
</dbReference>
<feature type="domain" description="HTH lysR-type" evidence="9">
    <location>
        <begin position="448"/>
        <end position="478"/>
    </location>
</feature>
<dbReference type="PROSITE" id="PS50931">
    <property type="entry name" value="HTH_LYSR"/>
    <property type="match status" value="1"/>
</dbReference>
<dbReference type="PANTHER" id="PTHR32071">
    <property type="entry name" value="TRANSCRIPTIONAL REGULATORY PROTEIN"/>
    <property type="match status" value="1"/>
</dbReference>
<dbReference type="CDD" id="cd00156">
    <property type="entry name" value="REC"/>
    <property type="match status" value="1"/>
</dbReference>
<dbReference type="Pfam" id="PF02954">
    <property type="entry name" value="HTH_8"/>
    <property type="match status" value="1"/>
</dbReference>
<reference evidence="10 11" key="1">
    <citation type="submission" date="2019-03" db="EMBL/GenBank/DDBJ databases">
        <authorList>
            <person name="Nijsse B."/>
        </authorList>
    </citation>
    <scope>NUCLEOTIDE SEQUENCE [LARGE SCALE GENOMIC DNA]</scope>
    <source>
        <strain evidence="10">Desulfoluna butyratoxydans MSL71</strain>
    </source>
</reference>
<dbReference type="CDD" id="cd00009">
    <property type="entry name" value="AAA"/>
    <property type="match status" value="1"/>
</dbReference>
<dbReference type="InterPro" id="IPR001789">
    <property type="entry name" value="Sig_transdc_resp-reg_receiver"/>
</dbReference>
<evidence type="ECO:0000256" key="2">
    <source>
        <dbReference type="ARBA" id="ARBA00022840"/>
    </source>
</evidence>
<dbReference type="GO" id="GO:0043565">
    <property type="term" value="F:sequence-specific DNA binding"/>
    <property type="evidence" value="ECO:0007669"/>
    <property type="project" value="InterPro"/>
</dbReference>
<dbReference type="InterPro" id="IPR011006">
    <property type="entry name" value="CheY-like_superfamily"/>
</dbReference>
<dbReference type="AlphaFoldDB" id="A0A4U8YUU6"/>
<dbReference type="GO" id="GO:0003700">
    <property type="term" value="F:DNA-binding transcription factor activity"/>
    <property type="evidence" value="ECO:0007669"/>
    <property type="project" value="InterPro"/>
</dbReference>
<evidence type="ECO:0000256" key="5">
    <source>
        <dbReference type="PROSITE-ProRule" id="PRU00169"/>
    </source>
</evidence>
<dbReference type="InterPro" id="IPR000847">
    <property type="entry name" value="LysR_HTH_N"/>
</dbReference>
<dbReference type="SUPFAM" id="SSF52172">
    <property type="entry name" value="CheY-like"/>
    <property type="match status" value="1"/>
</dbReference>
<dbReference type="Pfam" id="PF00072">
    <property type="entry name" value="Response_reg"/>
    <property type="match status" value="1"/>
</dbReference>
<keyword evidence="1" id="KW-0547">Nucleotide-binding</keyword>
<feature type="modified residue" description="4-aspartylphosphate" evidence="5">
    <location>
        <position position="60"/>
    </location>
</feature>
<dbReference type="Proteomes" id="UP000507962">
    <property type="component" value="Unassembled WGS sequence"/>
</dbReference>
<dbReference type="InterPro" id="IPR002078">
    <property type="entry name" value="Sigma_54_int"/>
</dbReference>
<dbReference type="InterPro" id="IPR025662">
    <property type="entry name" value="Sigma_54_int_dom_ATP-bd_1"/>
</dbReference>
<dbReference type="SUPFAM" id="SSF52540">
    <property type="entry name" value="P-loop containing nucleoside triphosphate hydrolases"/>
    <property type="match status" value="1"/>
</dbReference>
<dbReference type="Pfam" id="PF25601">
    <property type="entry name" value="AAA_lid_14"/>
    <property type="match status" value="1"/>
</dbReference>
<dbReference type="Gene3D" id="3.40.50.2300">
    <property type="match status" value="1"/>
</dbReference>
<evidence type="ECO:0000313" key="11">
    <source>
        <dbReference type="Proteomes" id="UP000507962"/>
    </source>
</evidence>
<dbReference type="GO" id="GO:0005524">
    <property type="term" value="F:ATP binding"/>
    <property type="evidence" value="ECO:0007669"/>
    <property type="project" value="UniProtKB-KW"/>
</dbReference>
<dbReference type="FunFam" id="3.40.50.300:FF:000006">
    <property type="entry name" value="DNA-binding transcriptional regulator NtrC"/>
    <property type="match status" value="1"/>
</dbReference>
<dbReference type="InterPro" id="IPR009057">
    <property type="entry name" value="Homeodomain-like_sf"/>
</dbReference>
<evidence type="ECO:0000256" key="4">
    <source>
        <dbReference type="ARBA" id="ARBA00023163"/>
    </source>
</evidence>
<feature type="domain" description="Sigma-54 factor interaction" evidence="7">
    <location>
        <begin position="154"/>
        <end position="385"/>
    </location>
</feature>
<dbReference type="InterPro" id="IPR002197">
    <property type="entry name" value="HTH_Fis"/>
</dbReference>
<proteinExistence type="predicted"/>
<evidence type="ECO:0000259" key="8">
    <source>
        <dbReference type="PROSITE" id="PS50110"/>
    </source>
</evidence>
<dbReference type="Gene3D" id="1.10.10.60">
    <property type="entry name" value="Homeodomain-like"/>
    <property type="match status" value="1"/>
</dbReference>
<dbReference type="Gene3D" id="3.40.50.300">
    <property type="entry name" value="P-loop containing nucleotide triphosphate hydrolases"/>
    <property type="match status" value="1"/>
</dbReference>
<evidence type="ECO:0000256" key="1">
    <source>
        <dbReference type="ARBA" id="ARBA00022741"/>
    </source>
</evidence>